<comment type="caution">
    <text evidence="3">The sequence shown here is derived from an EMBL/GenBank/DDBJ whole genome shotgun (WGS) entry which is preliminary data.</text>
</comment>
<dbReference type="InterPro" id="IPR029069">
    <property type="entry name" value="HotDog_dom_sf"/>
</dbReference>
<dbReference type="FunFam" id="3.10.129.10:FF:000042">
    <property type="entry name" value="MaoC domain protein dehydratase"/>
    <property type="match status" value="1"/>
</dbReference>
<dbReference type="SUPFAM" id="SSF54637">
    <property type="entry name" value="Thioesterase/thiol ester dehydrase-isomerase"/>
    <property type="match status" value="1"/>
</dbReference>
<dbReference type="PANTHER" id="PTHR43437">
    <property type="entry name" value="HYDROXYACYL-THIOESTER DEHYDRATASE TYPE 2, MITOCHONDRIAL-RELATED"/>
    <property type="match status" value="1"/>
</dbReference>
<dbReference type="EMBL" id="SUMG01000004">
    <property type="protein sequence ID" value="NBG87902.1"/>
    <property type="molecule type" value="Genomic_DNA"/>
</dbReference>
<evidence type="ECO:0000313" key="4">
    <source>
        <dbReference type="Proteomes" id="UP000449710"/>
    </source>
</evidence>
<dbReference type="Gene3D" id="3.10.129.10">
    <property type="entry name" value="Hotdog Thioesterase"/>
    <property type="match status" value="1"/>
</dbReference>
<organism evidence="3 4">
    <name type="scientific">Isachenkonia alkalipeptolytica</name>
    <dbReference type="NCBI Taxonomy" id="2565777"/>
    <lineage>
        <taxon>Bacteria</taxon>
        <taxon>Bacillati</taxon>
        <taxon>Bacillota</taxon>
        <taxon>Clostridia</taxon>
        <taxon>Eubacteriales</taxon>
        <taxon>Clostridiaceae</taxon>
        <taxon>Isachenkonia</taxon>
    </lineage>
</organism>
<dbReference type="GO" id="GO:0019171">
    <property type="term" value="F:(3R)-hydroxyacyl-[acyl-carrier-protein] dehydratase activity"/>
    <property type="evidence" value="ECO:0007669"/>
    <property type="project" value="TreeGrafter"/>
</dbReference>
<name>A0AA43XJG8_9CLOT</name>
<dbReference type="RefSeq" id="WP_160719859.1">
    <property type="nucleotide sequence ID" value="NZ_SUMG01000004.1"/>
</dbReference>
<dbReference type="InterPro" id="IPR002539">
    <property type="entry name" value="MaoC-like_dom"/>
</dbReference>
<protein>
    <submittedName>
        <fullName evidence="3">MaoC family dehydratase</fullName>
    </submittedName>
</protein>
<dbReference type="AlphaFoldDB" id="A0AA43XJG8"/>
<evidence type="ECO:0000313" key="3">
    <source>
        <dbReference type="EMBL" id="NBG87902.1"/>
    </source>
</evidence>
<accession>A0AA43XJG8</accession>
<sequence length="141" mass="15575">METVENAELRGMRVGDEAFDEKTITKEDVETFAKVTGDHNPVHLDEDYAKDTIFKKCIAHGMLSAGLISKVIGTQLPGHGTIYLGQTLNFKKPVYIGDTITTVVAIKKINVEKKFLTLNTYCKNQKGKVVLDGEATVMIND</sequence>
<keyword evidence="4" id="KW-1185">Reference proteome</keyword>
<dbReference type="InterPro" id="IPR050965">
    <property type="entry name" value="UPF0336/Enoyl-CoA_hydratase"/>
</dbReference>
<keyword evidence="1" id="KW-0456">Lyase</keyword>
<evidence type="ECO:0000256" key="1">
    <source>
        <dbReference type="ARBA" id="ARBA00023239"/>
    </source>
</evidence>
<dbReference type="PANTHER" id="PTHR43437:SF3">
    <property type="entry name" value="HYDROXYACYL-THIOESTER DEHYDRATASE TYPE 2, MITOCHONDRIAL"/>
    <property type="match status" value="1"/>
</dbReference>
<reference evidence="3 4" key="1">
    <citation type="submission" date="2019-04" db="EMBL/GenBank/DDBJ databases">
        <title>Isachenkonia alkalipeptolytica gen. nov. sp. nov. a new anaerobic, alkiliphilic organothrophic bacterium capable to reduce synthesized ferrihydrite isolated from a soda lake.</title>
        <authorList>
            <person name="Toshchakov S.V."/>
            <person name="Zavarzina D.G."/>
            <person name="Zhilina T.N."/>
            <person name="Kostrikina N.A."/>
            <person name="Kublanov I.V."/>
        </authorList>
    </citation>
    <scope>NUCLEOTIDE SEQUENCE [LARGE SCALE GENOMIC DNA]</scope>
    <source>
        <strain evidence="3 4">Z-1701</strain>
    </source>
</reference>
<feature type="domain" description="MaoC-like" evidence="2">
    <location>
        <begin position="20"/>
        <end position="110"/>
    </location>
</feature>
<proteinExistence type="predicted"/>
<dbReference type="Proteomes" id="UP000449710">
    <property type="component" value="Unassembled WGS sequence"/>
</dbReference>
<dbReference type="CDD" id="cd03449">
    <property type="entry name" value="R_hydratase"/>
    <property type="match status" value="1"/>
</dbReference>
<dbReference type="GO" id="GO:0006633">
    <property type="term" value="P:fatty acid biosynthetic process"/>
    <property type="evidence" value="ECO:0007669"/>
    <property type="project" value="TreeGrafter"/>
</dbReference>
<gene>
    <name evidence="3" type="ORF">ISALK_05250</name>
</gene>
<evidence type="ECO:0000259" key="2">
    <source>
        <dbReference type="Pfam" id="PF01575"/>
    </source>
</evidence>
<dbReference type="Pfam" id="PF01575">
    <property type="entry name" value="MaoC_dehydratas"/>
    <property type="match status" value="1"/>
</dbReference>